<dbReference type="AlphaFoldDB" id="A0A9W8MYZ6"/>
<evidence type="ECO:0000313" key="3">
    <source>
        <dbReference type="EMBL" id="KAJ3515060.1"/>
    </source>
</evidence>
<evidence type="ECO:0000256" key="1">
    <source>
        <dbReference type="SAM" id="MobiDB-lite"/>
    </source>
</evidence>
<feature type="domain" description="DUF6589" evidence="2">
    <location>
        <begin position="362"/>
        <end position="757"/>
    </location>
</feature>
<dbReference type="EMBL" id="JANKHO010000114">
    <property type="protein sequence ID" value="KAJ3515060.1"/>
    <property type="molecule type" value="Genomic_DNA"/>
</dbReference>
<dbReference type="Proteomes" id="UP001148786">
    <property type="component" value="Unassembled WGS sequence"/>
</dbReference>
<sequence length="894" mass="102295">MPEKNLEYDNSYWKDLFGPKSKFSKLPEEKRLQLLFSLLVFLNLSLAKVLRFFFTSEISKVKERAAMFMRHTPSALTPETQFPPFMVFTAWHKHFPTARASLHDFIVRPCAMEMAAEESNKLITCKDLKIKVNDLTVKGVQNLLKPNTIKEIYQDRAPFVWDLLVHFTSLENKYRRRLAKKGDQKEEEEDWDDDPNLAEDEPESKWRLPPNPEGFLRDPMKAVLVAVSMLIFARNRATNGIPLILGLFCKINGTKSRVMRTLSNVGLTVSGRTIERVKKVISVDAITYAIELVMSDNEIVALIFDNINIFQRKAQQRITNLNSMINATNSALIAISRKDIDAARAQDLNIKLENRGLRVNATLQDIMPTTEDDAHLETSFTVIIAQLLTLHYPGSKEWPERKEFLSKLGKMMPQDRPLPVQKTDARPLGVVDVNEGSKHGIVNVLKALQERMTLTPEEWSTKTRLVLGDWLTSNNLRAARRDREDESTNMGRIDYVEENSMLWHFCLQNTHAIVRTHLGNAIQDPTSLSAHKDLLRRVWDTNKPNYAAAKSLIRHSLIARLVHIVMAKNGCRVWSEARKWQPASFDELIKVAKQICSGHASQKAGKKMRDLGDDWMAHDIYFIRDALLFCEFEQAISFADAGRVLRVMKYWAFSFRGCGQHNYARECAEVLVKWKYELDNELRKILERSWFYNRWGLPGQWIPTDLYVEQLNFWVKCVEIASGNGVTIEYIIEKGSACIEAMRDITEDVSRYFGNPEVRRKSKEVSFEEDMRVLVENMEQIQLHQARAKSRLVPSMKGSKSASTKSAIIDVQVAGAEIWQSGKFTDFLKKTTYDKNLGYPVETEDAQRVTEATEAEKDPLGHESYEDLHGDETNECGLSSLGGGEMFSTGEIIV</sequence>
<evidence type="ECO:0000313" key="4">
    <source>
        <dbReference type="Proteomes" id="UP001148786"/>
    </source>
</evidence>
<accession>A0A9W8MYZ6</accession>
<dbReference type="Pfam" id="PF20231">
    <property type="entry name" value="DUF6589"/>
    <property type="match status" value="1"/>
</dbReference>
<proteinExistence type="predicted"/>
<feature type="region of interest" description="Disordered" evidence="1">
    <location>
        <begin position="178"/>
        <end position="212"/>
    </location>
</feature>
<organism evidence="3 4">
    <name type="scientific">Agrocybe chaxingu</name>
    <dbReference type="NCBI Taxonomy" id="84603"/>
    <lineage>
        <taxon>Eukaryota</taxon>
        <taxon>Fungi</taxon>
        <taxon>Dikarya</taxon>
        <taxon>Basidiomycota</taxon>
        <taxon>Agaricomycotina</taxon>
        <taxon>Agaricomycetes</taxon>
        <taxon>Agaricomycetidae</taxon>
        <taxon>Agaricales</taxon>
        <taxon>Agaricineae</taxon>
        <taxon>Strophariaceae</taxon>
        <taxon>Agrocybe</taxon>
    </lineage>
</organism>
<comment type="caution">
    <text evidence="3">The sequence shown here is derived from an EMBL/GenBank/DDBJ whole genome shotgun (WGS) entry which is preliminary data.</text>
</comment>
<keyword evidence="4" id="KW-1185">Reference proteome</keyword>
<feature type="region of interest" description="Disordered" evidence="1">
    <location>
        <begin position="844"/>
        <end position="882"/>
    </location>
</feature>
<feature type="compositionally biased region" description="Acidic residues" evidence="1">
    <location>
        <begin position="185"/>
        <end position="202"/>
    </location>
</feature>
<dbReference type="OrthoDB" id="3207600at2759"/>
<evidence type="ECO:0000259" key="2">
    <source>
        <dbReference type="Pfam" id="PF20231"/>
    </source>
</evidence>
<protein>
    <recommendedName>
        <fullName evidence="2">DUF6589 domain-containing protein</fullName>
    </recommendedName>
</protein>
<reference evidence="3" key="1">
    <citation type="submission" date="2022-07" db="EMBL/GenBank/DDBJ databases">
        <title>Genome Sequence of Agrocybe chaxingu.</title>
        <authorList>
            <person name="Buettner E."/>
        </authorList>
    </citation>
    <scope>NUCLEOTIDE SEQUENCE</scope>
    <source>
        <strain evidence="3">MP-N11</strain>
    </source>
</reference>
<name>A0A9W8MYZ6_9AGAR</name>
<dbReference type="InterPro" id="IPR046496">
    <property type="entry name" value="DUF6589"/>
</dbReference>
<gene>
    <name evidence="3" type="ORF">NLJ89_g1998</name>
</gene>
<feature type="compositionally biased region" description="Basic and acidic residues" evidence="1">
    <location>
        <begin position="854"/>
        <end position="872"/>
    </location>
</feature>